<evidence type="ECO:0000256" key="3">
    <source>
        <dbReference type="SAM" id="MobiDB-lite"/>
    </source>
</evidence>
<feature type="region of interest" description="Disordered" evidence="3">
    <location>
        <begin position="131"/>
        <end position="224"/>
    </location>
</feature>
<gene>
    <name evidence="5" type="primary">EOG090X078K</name>
</gene>
<feature type="region of interest" description="Disordered" evidence="3">
    <location>
        <begin position="525"/>
        <end position="562"/>
    </location>
</feature>
<dbReference type="SMART" id="SM00160">
    <property type="entry name" value="RanBD"/>
    <property type="match status" value="1"/>
</dbReference>
<accession>A0A4Y7MW74</accession>
<dbReference type="Pfam" id="PF00638">
    <property type="entry name" value="Ran_BP1"/>
    <property type="match status" value="1"/>
</dbReference>
<dbReference type="CDD" id="cd13180">
    <property type="entry name" value="RanBD_RanBP3"/>
    <property type="match status" value="1"/>
</dbReference>
<evidence type="ECO:0000259" key="4">
    <source>
        <dbReference type="PROSITE" id="PS50196"/>
    </source>
</evidence>
<dbReference type="PROSITE" id="PS50196">
    <property type="entry name" value="RANBD1"/>
    <property type="match status" value="1"/>
</dbReference>
<dbReference type="InterPro" id="IPR045255">
    <property type="entry name" value="RanBP1-like"/>
</dbReference>
<feature type="compositionally biased region" description="Polar residues" evidence="3">
    <location>
        <begin position="349"/>
        <end position="364"/>
    </location>
</feature>
<name>A0A4Y7MW74_DAPPU</name>
<dbReference type="FunFam" id="2.30.29.30:FF:000485">
    <property type="entry name" value="Ran-binding protein"/>
    <property type="match status" value="1"/>
</dbReference>
<feature type="compositionally biased region" description="Low complexity" evidence="3">
    <location>
        <begin position="158"/>
        <end position="169"/>
    </location>
</feature>
<dbReference type="PANTHER" id="PTHR23138:SF142">
    <property type="entry name" value="RAN-BINDING PROTEIN 3B-RELATED"/>
    <property type="match status" value="1"/>
</dbReference>
<evidence type="ECO:0000256" key="2">
    <source>
        <dbReference type="ARBA" id="ARBA00023242"/>
    </source>
</evidence>
<proteinExistence type="evidence at transcript level"/>
<dbReference type="SUPFAM" id="SSF50729">
    <property type="entry name" value="PH domain-like"/>
    <property type="match status" value="1"/>
</dbReference>
<sequence length="562" mass="59502">MQFRRKRQVNFHSRCFGVVVTIIKGCEFFVVQSVIFRCGSRFIQLPSFGSRIAINVRGSVFSSPKIITGAGNNPFAVRSSPGRVNNENSGDTVNNSPASIIAPSKFGATASSPCNSSNSVQAVGLSASSSTSHSLKESHDASECNGSSKPLLRPSLIGTGNSFTSSGNSQNHSILKPATLGNPFSRAVDFSVEESPTAQQSGPRRDSGTDATETKPTLLIPSRLNNVSAVGASSNAPAAAGEGSDEASELATIPATLSDAAAAESVIPSAVPRPSLTSGSLFSTTVTSVPSVANPAPPTPTACANFVFGQKLHERVANPNHTSTEPTSNGAESNANLFTVIPKEKTESETASTNGIAASKTLSDSARELEEARAAKRKYDEVTVVTGEEDEQNALQVYGKLFTFDKVQGTWIERGRGTLRLNDKQLDNHALQSRLVMRTQGCLRVILNTKIWAEMTIDKTSSKSIRMTAVDGDQIRVFLLMASLKDTETLFNALEWRLATLRAHQSRAATAAAAAAAASSIPDSATAYPAVPHNEDGTSSPKRRALSVEEELGDETKKKRSE</sequence>
<dbReference type="GO" id="GO:0005634">
    <property type="term" value="C:nucleus"/>
    <property type="evidence" value="ECO:0007669"/>
    <property type="project" value="UniProtKB-SubCell"/>
</dbReference>
<keyword evidence="2" id="KW-0539">Nucleus</keyword>
<protein>
    <submittedName>
        <fullName evidence="5">EOG090X078K</fullName>
    </submittedName>
</protein>
<feature type="region of interest" description="Disordered" evidence="3">
    <location>
        <begin position="77"/>
        <end position="96"/>
    </location>
</feature>
<evidence type="ECO:0000313" key="5">
    <source>
        <dbReference type="EMBL" id="SVE84904.1"/>
    </source>
</evidence>
<dbReference type="InterPro" id="IPR000156">
    <property type="entry name" value="Ran_bind_dom"/>
</dbReference>
<dbReference type="AlphaFoldDB" id="A0A4Y7MW74"/>
<dbReference type="Gene3D" id="2.30.29.30">
    <property type="entry name" value="Pleckstrin-homology domain (PH domain)/Phosphotyrosine-binding domain (PTB)"/>
    <property type="match status" value="1"/>
</dbReference>
<comment type="subcellular location">
    <subcellularLocation>
        <location evidence="1">Nucleus</location>
    </subcellularLocation>
</comment>
<dbReference type="InterPro" id="IPR011993">
    <property type="entry name" value="PH-like_dom_sf"/>
</dbReference>
<feature type="domain" description="RanBD1" evidence="4">
    <location>
        <begin position="368"/>
        <end position="458"/>
    </location>
</feature>
<evidence type="ECO:0000256" key="1">
    <source>
        <dbReference type="ARBA" id="ARBA00004123"/>
    </source>
</evidence>
<feature type="region of interest" description="Disordered" evidence="3">
    <location>
        <begin position="345"/>
        <end position="364"/>
    </location>
</feature>
<reference evidence="5" key="1">
    <citation type="submission" date="2018-08" db="EMBL/GenBank/DDBJ databases">
        <authorList>
            <person name="Cornetti L."/>
        </authorList>
    </citation>
    <scope>NUCLEOTIDE SEQUENCE</scope>
    <source>
        <strain evidence="5">TCO</strain>
    </source>
</reference>
<dbReference type="PANTHER" id="PTHR23138">
    <property type="entry name" value="RAN BINDING PROTEIN"/>
    <property type="match status" value="1"/>
</dbReference>
<feature type="compositionally biased region" description="Polar residues" evidence="3">
    <location>
        <begin position="82"/>
        <end position="96"/>
    </location>
</feature>
<organism evidence="5">
    <name type="scientific">Daphnia pulex</name>
    <name type="common">Water flea</name>
    <dbReference type="NCBI Taxonomy" id="6669"/>
    <lineage>
        <taxon>Eukaryota</taxon>
        <taxon>Metazoa</taxon>
        <taxon>Ecdysozoa</taxon>
        <taxon>Arthropoda</taxon>
        <taxon>Crustacea</taxon>
        <taxon>Branchiopoda</taxon>
        <taxon>Diplostraca</taxon>
        <taxon>Cladocera</taxon>
        <taxon>Anomopoda</taxon>
        <taxon>Daphniidae</taxon>
        <taxon>Daphnia</taxon>
    </lineage>
</organism>
<dbReference type="OrthoDB" id="3626597at2759"/>
<dbReference type="EMBL" id="LR015285">
    <property type="protein sequence ID" value="SVE84904.1"/>
    <property type="molecule type" value="mRNA"/>
</dbReference>